<reference evidence="1 2" key="1">
    <citation type="journal article" date="2017" name="Biosci. Biotechnol. Biochem.">
        <title>Identification and characterization of a sulfoglycosidase from Bifidobacterium bifidum implicated in mucin glycan utilization.</title>
        <authorList>
            <person name="Katoh T."/>
            <person name="Maeshibu T."/>
            <person name="Kikkawa K."/>
            <person name="Gotoh A."/>
            <person name="Tomabechi Y."/>
            <person name="Nakamura M."/>
            <person name="Liao W.-H."/>
            <person name="Yamaguchi M."/>
            <person name="Ashida H."/>
            <person name="Yamamoto K."/>
            <person name="Katayama T."/>
        </authorList>
    </citation>
    <scope>NUCLEOTIDE SEQUENCE [LARGE SCALE GENOMIC DNA]</scope>
    <source>
        <strain evidence="1 2">JCM 7004</strain>
    </source>
</reference>
<sequence>MRVGGPIHYVVPVFALYTGAIAHFDTISLYNFAYSHYDVRVAHRPTGGHDD</sequence>
<dbReference type="EMBL" id="AP018131">
    <property type="protein sequence ID" value="BBA48725.1"/>
    <property type="molecule type" value="Genomic_DNA"/>
</dbReference>
<evidence type="ECO:0000313" key="1">
    <source>
        <dbReference type="EMBL" id="BBA48725.1"/>
    </source>
</evidence>
<accession>A0A286TFI5</accession>
<evidence type="ECO:0000313" key="2">
    <source>
        <dbReference type="Proteomes" id="UP000262177"/>
    </source>
</evidence>
<dbReference type="AlphaFoldDB" id="A0A286TFI5"/>
<organism evidence="1 2">
    <name type="scientific">Bifidobacterium bifidum LMG 13195</name>
    <dbReference type="NCBI Taxonomy" id="1207542"/>
    <lineage>
        <taxon>Bacteria</taxon>
        <taxon>Bacillati</taxon>
        <taxon>Actinomycetota</taxon>
        <taxon>Actinomycetes</taxon>
        <taxon>Bifidobacteriales</taxon>
        <taxon>Bifidobacteriaceae</taxon>
        <taxon>Bifidobacterium</taxon>
    </lineage>
</organism>
<proteinExistence type="predicted"/>
<dbReference type="Proteomes" id="UP000262177">
    <property type="component" value="Chromosome"/>
</dbReference>
<name>A0A286TFI5_BIFBI</name>
<protein>
    <submittedName>
        <fullName evidence="1">Uncharacterized protein</fullName>
    </submittedName>
</protein>
<gene>
    <name evidence="1" type="ORF">BBJK_02555</name>
</gene>